<keyword evidence="1" id="KW-0614">Plasmid</keyword>
<dbReference type="Pfam" id="PF14384">
    <property type="entry name" value="BrnA_antitoxin"/>
    <property type="match status" value="1"/>
</dbReference>
<gene>
    <name evidence="1" type="ORF">CFBP5507_26030</name>
</gene>
<dbReference type="AlphaFoldDB" id="A0A4Z1QTR7"/>
<dbReference type="Proteomes" id="UP000298735">
    <property type="component" value="Plasmid pAtCFBP5507b"/>
</dbReference>
<dbReference type="InterPro" id="IPR025528">
    <property type="entry name" value="BrnA_antitoxin"/>
</dbReference>
<dbReference type="KEGG" id="asal:CFBP5507_26030"/>
<proteinExistence type="predicted"/>
<dbReference type="OrthoDB" id="361944at2"/>
<name>A0A4Z1QTR7_9HYPH</name>
<geneLocation type="plasmid" evidence="1 2">
    <name>pAtCFBP5507b</name>
</geneLocation>
<protein>
    <submittedName>
        <fullName evidence="1">BrnA antitoxin family protein</fullName>
    </submittedName>
</protein>
<evidence type="ECO:0000313" key="1">
    <source>
        <dbReference type="EMBL" id="UYZ11172.1"/>
    </source>
</evidence>
<accession>A0A4Z1QTR7</accession>
<dbReference type="EMBL" id="CP109971">
    <property type="protein sequence ID" value="UYZ11172.1"/>
    <property type="molecule type" value="Genomic_DNA"/>
</dbReference>
<organism evidence="1 2">
    <name type="scientific">Agrobacterium salinitolerans</name>
    <dbReference type="NCBI Taxonomy" id="1183413"/>
    <lineage>
        <taxon>Bacteria</taxon>
        <taxon>Pseudomonadati</taxon>
        <taxon>Pseudomonadota</taxon>
        <taxon>Alphaproteobacteria</taxon>
        <taxon>Hyphomicrobiales</taxon>
        <taxon>Rhizobiaceae</taxon>
        <taxon>Rhizobium/Agrobacterium group</taxon>
        <taxon>Agrobacterium</taxon>
    </lineage>
</organism>
<evidence type="ECO:0000313" key="2">
    <source>
        <dbReference type="Proteomes" id="UP000298735"/>
    </source>
</evidence>
<reference evidence="1" key="1">
    <citation type="submission" date="2022-10" db="EMBL/GenBank/DDBJ databases">
        <title>Complete genome sequence of Agrobacterium salinitolerans CFBP5507.</title>
        <authorList>
            <person name="Tchabashvili S."/>
            <person name="Yen H.-C."/>
            <person name="Haryono M."/>
            <person name="Lin Y.-C."/>
            <person name="Lai E.-M."/>
            <person name="Kuo C.-H."/>
        </authorList>
    </citation>
    <scope>NUCLEOTIDE SEQUENCE</scope>
    <source>
        <strain evidence="1">CFBP5507</strain>
        <plasmid evidence="1">pAtCFBP5507b</plasmid>
    </source>
</reference>
<sequence length="145" mass="16800">MTRKWPQFITADLGDSEDDALEMRRRWHEYDRAMKELIAKGGMHQDEDGWWVETATGEIIGPDPEIERPLEADEQAKMKPLRELLPDLAKSIDREIARRGRPKAQTHKIPVNIRLDPEVVEHYKAMGKGWQSHINSDLKKISGIH</sequence>
<dbReference type="RefSeq" id="WP_137409475.1">
    <property type="nucleotide sequence ID" value="NZ_CP109971.1"/>
</dbReference>